<feature type="transmembrane region" description="Helical" evidence="1">
    <location>
        <begin position="21"/>
        <end position="39"/>
    </location>
</feature>
<dbReference type="EMBL" id="CP098611">
    <property type="protein sequence ID" value="USR91152.1"/>
    <property type="molecule type" value="Genomic_DNA"/>
</dbReference>
<feature type="transmembrane region" description="Helical" evidence="1">
    <location>
        <begin position="45"/>
        <end position="64"/>
    </location>
</feature>
<accession>A0ABY5APL0</accession>
<keyword evidence="1" id="KW-0472">Membrane</keyword>
<feature type="transmembrane region" description="Helical" evidence="1">
    <location>
        <begin position="138"/>
        <end position="162"/>
    </location>
</feature>
<name>A0ABY5APL0_9CYAN</name>
<gene>
    <name evidence="2" type="ORF">NEA10_20395</name>
</gene>
<proteinExistence type="predicted"/>
<organism evidence="2 3">
    <name type="scientific">Phormidium yuhuli AB48</name>
    <dbReference type="NCBI Taxonomy" id="2940671"/>
    <lineage>
        <taxon>Bacteria</taxon>
        <taxon>Bacillati</taxon>
        <taxon>Cyanobacteriota</taxon>
        <taxon>Cyanophyceae</taxon>
        <taxon>Oscillatoriophycideae</taxon>
        <taxon>Oscillatoriales</taxon>
        <taxon>Oscillatoriaceae</taxon>
        <taxon>Phormidium</taxon>
        <taxon>Phormidium yuhuli</taxon>
    </lineage>
</organism>
<keyword evidence="1" id="KW-1133">Transmembrane helix</keyword>
<dbReference type="Proteomes" id="UP001056708">
    <property type="component" value="Chromosome"/>
</dbReference>
<reference evidence="2" key="1">
    <citation type="submission" date="2022-06" db="EMBL/GenBank/DDBJ databases">
        <title>Genome sequence of Phormidium yuhuli AB48 isolated from an industrial photobioreactor environment.</title>
        <authorList>
            <person name="Qiu Y."/>
            <person name="Noonan A.J.C."/>
            <person name="Dofher K."/>
            <person name="Koch M."/>
            <person name="Kieft B."/>
            <person name="Lin X."/>
            <person name="Ziels R.M."/>
            <person name="Hallam S.J."/>
        </authorList>
    </citation>
    <scope>NUCLEOTIDE SEQUENCE</scope>
    <source>
        <strain evidence="2">AB48</strain>
    </source>
</reference>
<feature type="transmembrane region" description="Helical" evidence="1">
    <location>
        <begin position="99"/>
        <end position="117"/>
    </location>
</feature>
<feature type="transmembrane region" description="Helical" evidence="1">
    <location>
        <begin position="76"/>
        <end position="93"/>
    </location>
</feature>
<evidence type="ECO:0000313" key="2">
    <source>
        <dbReference type="EMBL" id="USR91152.1"/>
    </source>
</evidence>
<keyword evidence="3" id="KW-1185">Reference proteome</keyword>
<dbReference type="InterPro" id="IPR020360">
    <property type="entry name" value="Uncharacterised_alr2393"/>
</dbReference>
<dbReference type="Pfam" id="PF17310">
    <property type="entry name" value="DUF5357"/>
    <property type="match status" value="1"/>
</dbReference>
<keyword evidence="1" id="KW-0812">Transmembrane</keyword>
<sequence>MENWNWLRSQLTPPRIRSWQTLILSSFITWFLSFLVVLSEPEIEFYSSPLTGLGWAFFLVGLIWWQSIRPWKLGRISLTPSIIAAVFCSLFLQNSQGELSQGVFLLYPILTTFIAALPACRNRNNRPCLPSPQRRPLILIQFLIAVVCSCWLQLTFMLQYWIEAYPNLATADLSQSQFVLRTGTPFQLRGYELLRPIPDRLDRYFNRRPWSEIERILLEVRQNPENFWRSLNIEPSARIGTLEQYPRAELTSDGDEGYYLTITLYWYHPWFDEQREQLSLHCHLYPVSPSQERLSPNPSDIGRVICNTDSQQLFKPMGHFNFSEES</sequence>
<evidence type="ECO:0000256" key="1">
    <source>
        <dbReference type="SAM" id="Phobius"/>
    </source>
</evidence>
<evidence type="ECO:0000313" key="3">
    <source>
        <dbReference type="Proteomes" id="UP001056708"/>
    </source>
</evidence>
<protein>
    <submittedName>
        <fullName evidence="2">DUF5357 family protein</fullName>
    </submittedName>
</protein>
<dbReference type="RefSeq" id="WP_252663183.1">
    <property type="nucleotide sequence ID" value="NZ_CP098611.1"/>
</dbReference>